<protein>
    <submittedName>
        <fullName evidence="2">Transcriptional regulator, y4mF family</fullName>
    </submittedName>
</protein>
<dbReference type="InterPro" id="IPR010982">
    <property type="entry name" value="Lambda_DNA-bd_dom_sf"/>
</dbReference>
<evidence type="ECO:0000313" key="3">
    <source>
        <dbReference type="Proteomes" id="UP000255529"/>
    </source>
</evidence>
<dbReference type="RefSeq" id="WP_115185061.1">
    <property type="nucleotide sequence ID" value="NZ_CAMKUF010000010.1"/>
</dbReference>
<organism evidence="2 3">
    <name type="scientific">Serratia quinivorans</name>
    <dbReference type="NCBI Taxonomy" id="137545"/>
    <lineage>
        <taxon>Bacteria</taxon>
        <taxon>Pseudomonadati</taxon>
        <taxon>Pseudomonadota</taxon>
        <taxon>Gammaproteobacteria</taxon>
        <taxon>Enterobacterales</taxon>
        <taxon>Yersiniaceae</taxon>
        <taxon>Serratia</taxon>
    </lineage>
</organism>
<dbReference type="Gene3D" id="1.10.260.40">
    <property type="entry name" value="lambda repressor-like DNA-binding domains"/>
    <property type="match status" value="1"/>
</dbReference>
<sequence>MDVFELRLWRAGQYFTLSEARSLRPGNHWRQVDAAHALGVSERTYRTYENSGVSRSARLGIQTLMLIRLLPDLLRMDPPQIVLQLQALTRHDQTTPQSRGVVSLVMPSAGMKAWRGSLGWTQKQTADYLGVSLRTVKHYEQGPLPRRLMLAAQAVTLSTLLPVWSTYPCARLLQVLDQLVNIDVN</sequence>
<dbReference type="AlphaFoldDB" id="A0A380D994"/>
<reference evidence="2 3" key="1">
    <citation type="submission" date="2018-06" db="EMBL/GenBank/DDBJ databases">
        <authorList>
            <consortium name="Pathogen Informatics"/>
            <person name="Doyle S."/>
        </authorList>
    </citation>
    <scope>NUCLEOTIDE SEQUENCE [LARGE SCALE GENOMIC DNA]</scope>
    <source>
        <strain evidence="2 3">NCTC11544</strain>
    </source>
</reference>
<dbReference type="PROSITE" id="PS50943">
    <property type="entry name" value="HTH_CROC1"/>
    <property type="match status" value="1"/>
</dbReference>
<dbReference type="Pfam" id="PF01381">
    <property type="entry name" value="HTH_3"/>
    <property type="match status" value="1"/>
</dbReference>
<dbReference type="EMBL" id="UGYN01000003">
    <property type="protein sequence ID" value="SUJ85942.1"/>
    <property type="molecule type" value="Genomic_DNA"/>
</dbReference>
<proteinExistence type="predicted"/>
<dbReference type="SMART" id="SM00530">
    <property type="entry name" value="HTH_XRE"/>
    <property type="match status" value="2"/>
</dbReference>
<accession>A0A380D994</accession>
<dbReference type="InterPro" id="IPR001387">
    <property type="entry name" value="Cro/C1-type_HTH"/>
</dbReference>
<dbReference type="GO" id="GO:0003677">
    <property type="term" value="F:DNA binding"/>
    <property type="evidence" value="ECO:0007669"/>
    <property type="project" value="InterPro"/>
</dbReference>
<evidence type="ECO:0000313" key="2">
    <source>
        <dbReference type="EMBL" id="SUJ85942.1"/>
    </source>
</evidence>
<dbReference type="CDD" id="cd00093">
    <property type="entry name" value="HTH_XRE"/>
    <property type="match status" value="1"/>
</dbReference>
<gene>
    <name evidence="2" type="ORF">NCTC11544_05887</name>
</gene>
<dbReference type="Proteomes" id="UP000255529">
    <property type="component" value="Unassembled WGS sequence"/>
</dbReference>
<name>A0A380D994_9GAMM</name>
<dbReference type="SUPFAM" id="SSF47413">
    <property type="entry name" value="lambda repressor-like DNA-binding domains"/>
    <property type="match status" value="1"/>
</dbReference>
<feature type="domain" description="HTH cro/C1-type" evidence="1">
    <location>
        <begin position="111"/>
        <end position="142"/>
    </location>
</feature>
<evidence type="ECO:0000259" key="1">
    <source>
        <dbReference type="PROSITE" id="PS50943"/>
    </source>
</evidence>